<dbReference type="AlphaFoldDB" id="A0A8H6XWE4"/>
<proteinExistence type="predicted"/>
<dbReference type="Proteomes" id="UP000620124">
    <property type="component" value="Unassembled WGS sequence"/>
</dbReference>
<name>A0A8H6XWE4_9AGAR</name>
<dbReference type="OrthoDB" id="2880469at2759"/>
<protein>
    <submittedName>
        <fullName evidence="1">Uncharacterized protein</fullName>
    </submittedName>
</protein>
<sequence>MARLSPSQKTEAQALAKKLFDLEVFAERQSAILRADPAQLAQAYSQYTDAAPPVGYLPPPDQLAAVMEQMERQSLSEPSSFVERIRAVSNAFFLVRTHNMLAAQKDYDMFLEMLRIGSAMRDAHPYQTTDAAAPPPQLPPPVAHQLGIISSGSSELLPTPSANDDLLEPPITLSAHELTHAEIATATRTKVQHADLDAYRNDPDQLRNLVFVTSTGAETLTFRIASVLRTDDDDRCFLYLAHVGEGAEAICYTHADVLAMLSEDSYMLTPN</sequence>
<evidence type="ECO:0000313" key="1">
    <source>
        <dbReference type="EMBL" id="KAF7348803.1"/>
    </source>
</evidence>
<evidence type="ECO:0000313" key="2">
    <source>
        <dbReference type="Proteomes" id="UP000620124"/>
    </source>
</evidence>
<dbReference type="EMBL" id="JACAZI010000011">
    <property type="protein sequence ID" value="KAF7348803.1"/>
    <property type="molecule type" value="Genomic_DNA"/>
</dbReference>
<accession>A0A8H6XWE4</accession>
<comment type="caution">
    <text evidence="1">The sequence shown here is derived from an EMBL/GenBank/DDBJ whole genome shotgun (WGS) entry which is preliminary data.</text>
</comment>
<reference evidence="1" key="1">
    <citation type="submission" date="2020-05" db="EMBL/GenBank/DDBJ databases">
        <title>Mycena genomes resolve the evolution of fungal bioluminescence.</title>
        <authorList>
            <person name="Tsai I.J."/>
        </authorList>
    </citation>
    <scope>NUCLEOTIDE SEQUENCE</scope>
    <source>
        <strain evidence="1">CCC161011</strain>
    </source>
</reference>
<gene>
    <name evidence="1" type="ORF">MVEN_01400000</name>
</gene>
<keyword evidence="2" id="KW-1185">Reference proteome</keyword>
<organism evidence="1 2">
    <name type="scientific">Mycena venus</name>
    <dbReference type="NCBI Taxonomy" id="2733690"/>
    <lineage>
        <taxon>Eukaryota</taxon>
        <taxon>Fungi</taxon>
        <taxon>Dikarya</taxon>
        <taxon>Basidiomycota</taxon>
        <taxon>Agaricomycotina</taxon>
        <taxon>Agaricomycetes</taxon>
        <taxon>Agaricomycetidae</taxon>
        <taxon>Agaricales</taxon>
        <taxon>Marasmiineae</taxon>
        <taxon>Mycenaceae</taxon>
        <taxon>Mycena</taxon>
    </lineage>
</organism>